<comment type="caution">
    <text evidence="1">The sequence shown here is derived from an EMBL/GenBank/DDBJ whole genome shotgun (WGS) entry which is preliminary data.</text>
</comment>
<protein>
    <submittedName>
        <fullName evidence="1">Uncharacterized protein</fullName>
    </submittedName>
</protein>
<dbReference type="RefSeq" id="WP_069156232.1">
    <property type="nucleotide sequence ID" value="NZ_DAWDRA010000148.1"/>
</dbReference>
<evidence type="ECO:0000313" key="1">
    <source>
        <dbReference type="EMBL" id="ODM13738.1"/>
    </source>
</evidence>
<dbReference type="InterPro" id="IPR046082">
    <property type="entry name" value="DUF6100"/>
</dbReference>
<dbReference type="Proteomes" id="UP000095003">
    <property type="component" value="Unassembled WGS sequence"/>
</dbReference>
<proteinExistence type="predicted"/>
<dbReference type="AlphaFoldDB" id="A0A1E3AYE9"/>
<dbReference type="EMBL" id="MCGI01000001">
    <property type="protein sequence ID" value="ODM13738.1"/>
    <property type="molecule type" value="Genomic_DNA"/>
</dbReference>
<reference evidence="1 2" key="1">
    <citation type="submission" date="2016-07" db="EMBL/GenBank/DDBJ databases">
        <title>Characterization of isolates of Eisenbergiella tayi derived from blood cultures, using whole genome sequencing.</title>
        <authorList>
            <person name="Burdz T."/>
            <person name="Wiebe D."/>
            <person name="Huynh C."/>
            <person name="Bernard K."/>
        </authorList>
    </citation>
    <scope>NUCLEOTIDE SEQUENCE [LARGE SCALE GENOMIC DNA]</scope>
    <source>
        <strain evidence="1 2">NML 120489</strain>
    </source>
</reference>
<dbReference type="GO" id="GO:0006310">
    <property type="term" value="P:DNA recombination"/>
    <property type="evidence" value="ECO:0007669"/>
    <property type="project" value="InterPro"/>
</dbReference>
<dbReference type="InterPro" id="IPR036614">
    <property type="entry name" value="RusA-like_sf"/>
</dbReference>
<dbReference type="Pfam" id="PF19595">
    <property type="entry name" value="DUF6100"/>
    <property type="match status" value="1"/>
</dbReference>
<dbReference type="GO" id="GO:0006281">
    <property type="term" value="P:DNA repair"/>
    <property type="evidence" value="ECO:0007669"/>
    <property type="project" value="InterPro"/>
</dbReference>
<accession>A0A1E3AYE9</accession>
<organism evidence="1 2">
    <name type="scientific">Eisenbergiella tayi</name>
    <dbReference type="NCBI Taxonomy" id="1432052"/>
    <lineage>
        <taxon>Bacteria</taxon>
        <taxon>Bacillati</taxon>
        <taxon>Bacillota</taxon>
        <taxon>Clostridia</taxon>
        <taxon>Lachnospirales</taxon>
        <taxon>Lachnospiraceae</taxon>
        <taxon>Eisenbergiella</taxon>
    </lineage>
</organism>
<sequence length="220" mass="25405">MERLTFTSRLTRIRDEILKLTNTLDAMQVTDTQTYGQNYEELSLDAALRAEKIACTLRNLIYAANLIPKPILMEKTAEVHGIAIRHTEILMEIVLPGLMPKRTKRVNTTFLTDPLYVALENYVLKNSVPRFRNCVVCFTHVFDESLSPKRVRDYDNLECKQLLDTVAAFLMTDDSGLFCDAYHTTEFGKKDCTILTIMKTDYFPVWLETKKERTESISDF</sequence>
<dbReference type="SUPFAM" id="SSF103084">
    <property type="entry name" value="Holliday junction resolvase RusA"/>
    <property type="match status" value="1"/>
</dbReference>
<gene>
    <name evidence="1" type="ORF">BEH84_01457</name>
</gene>
<dbReference type="GO" id="GO:0000287">
    <property type="term" value="F:magnesium ion binding"/>
    <property type="evidence" value="ECO:0007669"/>
    <property type="project" value="InterPro"/>
</dbReference>
<name>A0A1E3AYE9_9FIRM</name>
<evidence type="ECO:0000313" key="2">
    <source>
        <dbReference type="Proteomes" id="UP000095003"/>
    </source>
</evidence>